<proteinExistence type="inferred from homology"/>
<dbReference type="PANTHER" id="PTHR13847:SF286">
    <property type="entry name" value="D-AMINO ACID DEHYDROGENASE"/>
    <property type="match status" value="1"/>
</dbReference>
<dbReference type="SUPFAM" id="SSF54373">
    <property type="entry name" value="FAD-linked reductases, C-terminal domain"/>
    <property type="match status" value="1"/>
</dbReference>
<dbReference type="PANTHER" id="PTHR13847">
    <property type="entry name" value="SARCOSINE DEHYDROGENASE-RELATED"/>
    <property type="match status" value="1"/>
</dbReference>
<protein>
    <submittedName>
        <fullName evidence="6">Glycine/D-amino acid oxidases family</fullName>
        <ecNumber evidence="6">1.4.3.19</ecNumber>
    </submittedName>
</protein>
<dbReference type="InterPro" id="IPR036188">
    <property type="entry name" value="FAD/NAD-bd_sf"/>
</dbReference>
<dbReference type="AlphaFoldDB" id="A0A380K7M4"/>
<evidence type="ECO:0000256" key="2">
    <source>
        <dbReference type="ARBA" id="ARBA00009410"/>
    </source>
</evidence>
<name>A0A380K7M4_9STRE</name>
<gene>
    <name evidence="6" type="primary">thiO</name>
    <name evidence="6" type="ORF">NCTC12224_01239</name>
</gene>
<dbReference type="GO" id="GO:0005737">
    <property type="term" value="C:cytoplasm"/>
    <property type="evidence" value="ECO:0007669"/>
    <property type="project" value="TreeGrafter"/>
</dbReference>
<accession>A0A380K7M4</accession>
<evidence type="ECO:0000256" key="4">
    <source>
        <dbReference type="ARBA" id="ARBA00023002"/>
    </source>
</evidence>
<feature type="domain" description="FAD dependent oxidoreductase" evidence="5">
    <location>
        <begin position="2"/>
        <end position="342"/>
    </location>
</feature>
<comment type="cofactor">
    <cofactor evidence="1">
        <name>FAD</name>
        <dbReference type="ChEBI" id="CHEBI:57692"/>
    </cofactor>
</comment>
<evidence type="ECO:0000313" key="6">
    <source>
        <dbReference type="EMBL" id="SUN60941.1"/>
    </source>
</evidence>
<organism evidence="6 7">
    <name type="scientific">Streptococcus hyointestinalis</name>
    <dbReference type="NCBI Taxonomy" id="1337"/>
    <lineage>
        <taxon>Bacteria</taxon>
        <taxon>Bacillati</taxon>
        <taxon>Bacillota</taxon>
        <taxon>Bacilli</taxon>
        <taxon>Lactobacillales</taxon>
        <taxon>Streptococcaceae</taxon>
        <taxon>Streptococcus</taxon>
    </lineage>
</organism>
<dbReference type="Gene3D" id="3.30.9.10">
    <property type="entry name" value="D-Amino Acid Oxidase, subunit A, domain 2"/>
    <property type="match status" value="1"/>
</dbReference>
<evidence type="ECO:0000256" key="3">
    <source>
        <dbReference type="ARBA" id="ARBA00022630"/>
    </source>
</evidence>
<keyword evidence="7" id="KW-1185">Reference proteome</keyword>
<dbReference type="EC" id="1.4.3.19" evidence="6"/>
<evidence type="ECO:0000259" key="5">
    <source>
        <dbReference type="Pfam" id="PF01266"/>
    </source>
</evidence>
<dbReference type="InterPro" id="IPR006076">
    <property type="entry name" value="FAD-dep_OxRdtase"/>
</dbReference>
<dbReference type="Pfam" id="PF01266">
    <property type="entry name" value="DAO"/>
    <property type="match status" value="1"/>
</dbReference>
<dbReference type="GO" id="GO:0043799">
    <property type="term" value="F:glycine oxidase activity"/>
    <property type="evidence" value="ECO:0007669"/>
    <property type="project" value="UniProtKB-EC"/>
</dbReference>
<keyword evidence="4 6" id="KW-0560">Oxidoreductase</keyword>
<evidence type="ECO:0000313" key="7">
    <source>
        <dbReference type="Proteomes" id="UP000254924"/>
    </source>
</evidence>
<dbReference type="Gene3D" id="3.50.50.60">
    <property type="entry name" value="FAD/NAD(P)-binding domain"/>
    <property type="match status" value="1"/>
</dbReference>
<evidence type="ECO:0000256" key="1">
    <source>
        <dbReference type="ARBA" id="ARBA00001974"/>
    </source>
</evidence>
<dbReference type="OrthoDB" id="9805337at2"/>
<dbReference type="EMBL" id="UHFN01000007">
    <property type="protein sequence ID" value="SUN60941.1"/>
    <property type="molecule type" value="Genomic_DNA"/>
</dbReference>
<comment type="similarity">
    <text evidence="2">Belongs to the DadA oxidoreductase family.</text>
</comment>
<sequence>MRVAVIGAGAVGASAAYYLSRAKDVELTVFDEGLGQATKAAAGIISPWFSKRRNKAWYRLARLGADFYPQLLSDLEEDGISSNFYQRTGVFLLKKDEEKLEELYQLALTRRKESPLIGQLAILDETEAKVRFPDLEGFSKLLYATGGARVDGHLLTETLLKAAGAQVVAKKVTLTPVDDGYLVDGQHFDKVILATGAWLAECLEPLGYTVDIRPQKGQLRDYYFEDRDTQDYPVVMPEGEIDIIPFDKHRLTLGASHENDKGFDISFDRAVLDDMESKAQPYFSKWKQAKETRERVGIRAYTSDFSPFFGEVPHLAHVYAASGLGSTGLTIGPLLGQQLAQLVLGEPLLLEKRDYPIEKYIRLQDEG</sequence>
<reference evidence="6 7" key="1">
    <citation type="submission" date="2018-06" db="EMBL/GenBank/DDBJ databases">
        <authorList>
            <consortium name="Pathogen Informatics"/>
            <person name="Doyle S."/>
        </authorList>
    </citation>
    <scope>NUCLEOTIDE SEQUENCE [LARGE SCALE GENOMIC DNA]</scope>
    <source>
        <strain evidence="6 7">NCTC12224</strain>
    </source>
</reference>
<dbReference type="Proteomes" id="UP000254924">
    <property type="component" value="Unassembled WGS sequence"/>
</dbReference>
<dbReference type="SUPFAM" id="SSF51905">
    <property type="entry name" value="FAD/NAD(P)-binding domain"/>
    <property type="match status" value="1"/>
</dbReference>
<keyword evidence="3" id="KW-0285">Flavoprotein</keyword>